<evidence type="ECO:0000313" key="3">
    <source>
        <dbReference type="Proteomes" id="UP000823405"/>
    </source>
</evidence>
<feature type="region of interest" description="Disordered" evidence="1">
    <location>
        <begin position="211"/>
        <end position="231"/>
    </location>
</feature>
<keyword evidence="3" id="KW-1185">Reference proteome</keyword>
<gene>
    <name evidence="2" type="ORF">BGZ97_011672</name>
</gene>
<dbReference type="Proteomes" id="UP000823405">
    <property type="component" value="Unassembled WGS sequence"/>
</dbReference>
<feature type="compositionally biased region" description="Polar residues" evidence="1">
    <location>
        <begin position="162"/>
        <end position="187"/>
    </location>
</feature>
<name>A0A9P6R5M7_9FUNG</name>
<sequence length="231" mass="26572">MAQRSLPRIATDTNLAPPFDLPFQHQRDRPLCDYDYTHRRQQQCFPDDLQQGQHSLDPQFVHHIQHPSRSTLSYYTTQQQPRPHPRPHYHQQTRPVFMNPDLILDKPQFRYHSGETLSSIDYEPGEDSSISSMDHSASTAYKQHQQHGQSSSSLGYSLDSQRTLQPRHSLNASQTLSNLTTPQGSPQTRERGRPRSILFSTARIAWRSHNNDRNYNSSINPNSSTATTSQL</sequence>
<feature type="compositionally biased region" description="Low complexity" evidence="1">
    <location>
        <begin position="128"/>
        <end position="138"/>
    </location>
</feature>
<accession>A0A9P6R5M7</accession>
<evidence type="ECO:0000256" key="1">
    <source>
        <dbReference type="SAM" id="MobiDB-lite"/>
    </source>
</evidence>
<evidence type="ECO:0000313" key="2">
    <source>
        <dbReference type="EMBL" id="KAG0311717.1"/>
    </source>
</evidence>
<organism evidence="2 3">
    <name type="scientific">Linnemannia gamsii</name>
    <dbReference type="NCBI Taxonomy" id="64522"/>
    <lineage>
        <taxon>Eukaryota</taxon>
        <taxon>Fungi</taxon>
        <taxon>Fungi incertae sedis</taxon>
        <taxon>Mucoromycota</taxon>
        <taxon>Mortierellomycotina</taxon>
        <taxon>Mortierellomycetes</taxon>
        <taxon>Mortierellales</taxon>
        <taxon>Mortierellaceae</taxon>
        <taxon>Linnemannia</taxon>
    </lineage>
</organism>
<feature type="compositionally biased region" description="Low complexity" evidence="1">
    <location>
        <begin position="146"/>
        <end position="161"/>
    </location>
</feature>
<feature type="compositionally biased region" description="Polar residues" evidence="1">
    <location>
        <begin position="213"/>
        <end position="231"/>
    </location>
</feature>
<feature type="region of interest" description="Disordered" evidence="1">
    <location>
        <begin position="1"/>
        <end position="24"/>
    </location>
</feature>
<feature type="region of interest" description="Disordered" evidence="1">
    <location>
        <begin position="117"/>
        <end position="196"/>
    </location>
</feature>
<dbReference type="AlphaFoldDB" id="A0A9P6R5M7"/>
<comment type="caution">
    <text evidence="2">The sequence shown here is derived from an EMBL/GenBank/DDBJ whole genome shotgun (WGS) entry which is preliminary data.</text>
</comment>
<dbReference type="EMBL" id="JAAAIN010000684">
    <property type="protein sequence ID" value="KAG0311717.1"/>
    <property type="molecule type" value="Genomic_DNA"/>
</dbReference>
<reference evidence="2" key="1">
    <citation type="journal article" date="2020" name="Fungal Divers.">
        <title>Resolving the Mortierellaceae phylogeny through synthesis of multi-gene phylogenetics and phylogenomics.</title>
        <authorList>
            <person name="Vandepol N."/>
            <person name="Liber J."/>
            <person name="Desiro A."/>
            <person name="Na H."/>
            <person name="Kennedy M."/>
            <person name="Barry K."/>
            <person name="Grigoriev I.V."/>
            <person name="Miller A.N."/>
            <person name="O'Donnell K."/>
            <person name="Stajich J.E."/>
            <person name="Bonito G."/>
        </authorList>
    </citation>
    <scope>NUCLEOTIDE SEQUENCE</scope>
    <source>
        <strain evidence="2">NVP60</strain>
    </source>
</reference>
<proteinExistence type="predicted"/>
<protein>
    <submittedName>
        <fullName evidence="2">Uncharacterized protein</fullName>
    </submittedName>
</protein>